<protein>
    <submittedName>
        <fullName evidence="8">Uncharacterized protein</fullName>
    </submittedName>
</protein>
<dbReference type="AlphaFoldDB" id="A0AAV5CS37"/>
<sequence length="281" mass="29977">MTEAEQTREREEVEVGGYGIGLTDWSAAPTYAKFTIFVIAASIGHPGAVVASLVACGIMNAASQISANVMQDFKTGYLTLTSPQVMLTAQIYGIILGAIINPCIYYAFKETVRGKQPIGSLKSEFPCPYAGVYRAIGIIGMGGVKEIPKHCVTFCTVAFFITLAMNSLKLVSQKKGWTIMNYLPSMTALALPFFSGPYIAIPMCIGSVVVYVWNKVDGQSAEVLSSAVAAGLTCGEGLFTLPTALLTMKKVRPPICMKFLPSGKELGKVDSFLSSFASTNS</sequence>
<keyword evidence="4 7" id="KW-0812">Transmembrane</keyword>
<evidence type="ECO:0000256" key="1">
    <source>
        <dbReference type="ARBA" id="ARBA00004141"/>
    </source>
</evidence>
<keyword evidence="5 7" id="KW-1133">Transmembrane helix</keyword>
<evidence type="ECO:0000256" key="3">
    <source>
        <dbReference type="ARBA" id="ARBA00022448"/>
    </source>
</evidence>
<reference evidence="8" key="1">
    <citation type="journal article" date="2018" name="DNA Res.">
        <title>Multiple hybrid de novo genome assembly of finger millet, an orphan allotetraploid crop.</title>
        <authorList>
            <person name="Hatakeyama M."/>
            <person name="Aluri S."/>
            <person name="Balachadran M.T."/>
            <person name="Sivarajan S.R."/>
            <person name="Patrignani A."/>
            <person name="Gruter S."/>
            <person name="Poveda L."/>
            <person name="Shimizu-Inatsugi R."/>
            <person name="Baeten J."/>
            <person name="Francoijs K.J."/>
            <person name="Nataraja K.N."/>
            <person name="Reddy Y.A.N."/>
            <person name="Phadnis S."/>
            <person name="Ravikumar R.L."/>
            <person name="Schlapbach R."/>
            <person name="Sreeman S.M."/>
            <person name="Shimizu K.K."/>
        </authorList>
    </citation>
    <scope>NUCLEOTIDE SEQUENCE</scope>
</reference>
<organism evidence="8 9">
    <name type="scientific">Eleusine coracana subsp. coracana</name>
    <dbReference type="NCBI Taxonomy" id="191504"/>
    <lineage>
        <taxon>Eukaryota</taxon>
        <taxon>Viridiplantae</taxon>
        <taxon>Streptophyta</taxon>
        <taxon>Embryophyta</taxon>
        <taxon>Tracheophyta</taxon>
        <taxon>Spermatophyta</taxon>
        <taxon>Magnoliopsida</taxon>
        <taxon>Liliopsida</taxon>
        <taxon>Poales</taxon>
        <taxon>Poaceae</taxon>
        <taxon>PACMAD clade</taxon>
        <taxon>Chloridoideae</taxon>
        <taxon>Cynodonteae</taxon>
        <taxon>Eleusininae</taxon>
        <taxon>Eleusine</taxon>
    </lineage>
</organism>
<dbReference type="PANTHER" id="PTHR31645">
    <property type="entry name" value="OLIGOPEPTIDE TRANSPORTER YGL114W-RELATED"/>
    <property type="match status" value="1"/>
</dbReference>
<name>A0AAV5CS37_ELECO</name>
<feature type="transmembrane region" description="Helical" evidence="7">
    <location>
        <begin position="34"/>
        <end position="63"/>
    </location>
</feature>
<dbReference type="Proteomes" id="UP001054889">
    <property type="component" value="Unassembled WGS sequence"/>
</dbReference>
<evidence type="ECO:0000256" key="2">
    <source>
        <dbReference type="ARBA" id="ARBA00010276"/>
    </source>
</evidence>
<feature type="transmembrane region" description="Helical" evidence="7">
    <location>
        <begin position="147"/>
        <end position="168"/>
    </location>
</feature>
<proteinExistence type="inferred from homology"/>
<comment type="caution">
    <text evidence="8">The sequence shown here is derived from an EMBL/GenBank/DDBJ whole genome shotgun (WGS) entry which is preliminary data.</text>
</comment>
<gene>
    <name evidence="8" type="primary">ga18471</name>
    <name evidence="8" type="ORF">PR202_ga18471</name>
</gene>
<evidence type="ECO:0000256" key="5">
    <source>
        <dbReference type="ARBA" id="ARBA00022989"/>
    </source>
</evidence>
<dbReference type="GO" id="GO:0016020">
    <property type="term" value="C:membrane"/>
    <property type="evidence" value="ECO:0007669"/>
    <property type="project" value="UniProtKB-SubCell"/>
</dbReference>
<evidence type="ECO:0000313" key="9">
    <source>
        <dbReference type="Proteomes" id="UP001054889"/>
    </source>
</evidence>
<reference evidence="8" key="2">
    <citation type="submission" date="2021-12" db="EMBL/GenBank/DDBJ databases">
        <title>Resequencing data analysis of finger millet.</title>
        <authorList>
            <person name="Hatakeyama M."/>
            <person name="Aluri S."/>
            <person name="Balachadran M.T."/>
            <person name="Sivarajan S.R."/>
            <person name="Poveda L."/>
            <person name="Shimizu-Inatsugi R."/>
            <person name="Schlapbach R."/>
            <person name="Sreeman S.M."/>
            <person name="Shimizu K.K."/>
        </authorList>
    </citation>
    <scope>NUCLEOTIDE SEQUENCE</scope>
</reference>
<dbReference type="Pfam" id="PF03169">
    <property type="entry name" value="OPT"/>
    <property type="match status" value="1"/>
</dbReference>
<dbReference type="PANTHER" id="PTHR31645:SF9">
    <property type="entry name" value="METAL-NICOTIANAMINE TRANSPORTER YSL4-RELATED"/>
    <property type="match status" value="1"/>
</dbReference>
<evidence type="ECO:0000256" key="7">
    <source>
        <dbReference type="SAM" id="Phobius"/>
    </source>
</evidence>
<evidence type="ECO:0000256" key="6">
    <source>
        <dbReference type="ARBA" id="ARBA00023136"/>
    </source>
</evidence>
<comment type="subcellular location">
    <subcellularLocation>
        <location evidence="1">Membrane</location>
        <topology evidence="1">Multi-pass membrane protein</topology>
    </subcellularLocation>
</comment>
<dbReference type="EMBL" id="BQKI01000009">
    <property type="protein sequence ID" value="GJN01224.1"/>
    <property type="molecule type" value="Genomic_DNA"/>
</dbReference>
<feature type="transmembrane region" description="Helical" evidence="7">
    <location>
        <begin position="189"/>
        <end position="213"/>
    </location>
</feature>
<evidence type="ECO:0000256" key="4">
    <source>
        <dbReference type="ARBA" id="ARBA00022692"/>
    </source>
</evidence>
<feature type="transmembrane region" description="Helical" evidence="7">
    <location>
        <begin position="84"/>
        <end position="108"/>
    </location>
</feature>
<accession>A0AAV5CS37</accession>
<evidence type="ECO:0000313" key="8">
    <source>
        <dbReference type="EMBL" id="GJN01224.1"/>
    </source>
</evidence>
<comment type="similarity">
    <text evidence="2">Belongs to the YSL (TC 2.A.67.2) family.</text>
</comment>
<keyword evidence="6 7" id="KW-0472">Membrane</keyword>
<feature type="transmembrane region" description="Helical" evidence="7">
    <location>
        <begin position="225"/>
        <end position="248"/>
    </location>
</feature>
<keyword evidence="9" id="KW-1185">Reference proteome</keyword>
<dbReference type="GO" id="GO:0035673">
    <property type="term" value="F:oligopeptide transmembrane transporter activity"/>
    <property type="evidence" value="ECO:0007669"/>
    <property type="project" value="InterPro"/>
</dbReference>
<keyword evidence="3" id="KW-0813">Transport</keyword>
<dbReference type="InterPro" id="IPR004813">
    <property type="entry name" value="OPT"/>
</dbReference>
<dbReference type="InterPro" id="IPR045035">
    <property type="entry name" value="YSL-like"/>
</dbReference>